<comment type="catalytic activity">
    <reaction evidence="4">
        <text>(S)-ureidoglycolate = urea + glyoxylate</text>
        <dbReference type="Rhea" id="RHEA:11304"/>
        <dbReference type="ChEBI" id="CHEBI:16199"/>
        <dbReference type="ChEBI" id="CHEBI:36655"/>
        <dbReference type="ChEBI" id="CHEBI:57296"/>
        <dbReference type="EC" id="4.3.2.3"/>
    </reaction>
</comment>
<keyword evidence="3" id="KW-0456">Lyase</keyword>
<evidence type="ECO:0000256" key="1">
    <source>
        <dbReference type="ARBA" id="ARBA00011738"/>
    </source>
</evidence>
<dbReference type="OrthoDB" id="10266039at2759"/>
<dbReference type="Proteomes" id="UP000019478">
    <property type="component" value="Unassembled WGS sequence"/>
</dbReference>
<dbReference type="GO" id="GO:0004848">
    <property type="term" value="F:ureidoglycolate hydrolase activity"/>
    <property type="evidence" value="ECO:0007669"/>
    <property type="project" value="InterPro"/>
</dbReference>
<dbReference type="eggNOG" id="ENOG502S1JQ">
    <property type="taxonomic scope" value="Eukaryota"/>
</dbReference>
<feature type="region of interest" description="Disordered" evidence="5">
    <location>
        <begin position="1"/>
        <end position="22"/>
    </location>
</feature>
<dbReference type="InterPro" id="IPR007247">
    <property type="entry name" value="Ureidogly_lyase"/>
</dbReference>
<protein>
    <submittedName>
        <fullName evidence="6">Ureidoglycolate hydrolase</fullName>
    </submittedName>
</protein>
<keyword evidence="2" id="KW-0659">Purine metabolism</keyword>
<dbReference type="GeneID" id="19173223"/>
<dbReference type="InterPro" id="IPR047233">
    <property type="entry name" value="UAH_cupin"/>
</dbReference>
<keyword evidence="6" id="KW-0378">Hydrolase</keyword>
<dbReference type="STRING" id="1182542.W9XCQ7"/>
<dbReference type="CDD" id="cd20298">
    <property type="entry name" value="cupin_UAH"/>
    <property type="match status" value="1"/>
</dbReference>
<dbReference type="GO" id="GO:0006144">
    <property type="term" value="P:purine nucleobase metabolic process"/>
    <property type="evidence" value="ECO:0007669"/>
    <property type="project" value="UniProtKB-KW"/>
</dbReference>
<dbReference type="GO" id="GO:0050385">
    <property type="term" value="F:ureidoglycolate lyase activity"/>
    <property type="evidence" value="ECO:0007669"/>
    <property type="project" value="UniProtKB-EC"/>
</dbReference>
<dbReference type="InterPro" id="IPR011051">
    <property type="entry name" value="RmlC_Cupin_sf"/>
</dbReference>
<comment type="subunit">
    <text evidence="1">Homodimer.</text>
</comment>
<keyword evidence="7" id="KW-1185">Reference proteome</keyword>
<evidence type="ECO:0000256" key="5">
    <source>
        <dbReference type="SAM" id="MobiDB-lite"/>
    </source>
</evidence>
<dbReference type="Pfam" id="PF04115">
    <property type="entry name" value="Ureidogly_lyase"/>
    <property type="match status" value="1"/>
</dbReference>
<dbReference type="SUPFAM" id="SSF51182">
    <property type="entry name" value="RmlC-like cupins"/>
    <property type="match status" value="1"/>
</dbReference>
<sequence length="258" mass="27333">MAPPTLPRSVHAHHPPTTLRLEPLTPSSFSRFGMAICSPLPPSLAEVPAVVPRPLHAPHQPTPGFANQNSALKTSPISPFINAYPSGTGHVLAKPQMSLFSCFPRNKSGVGIDRSISNTAVFQVSILERHPYTSQTFSPLGLSASDESTVFLVIVAPSLASSATAKLASGESIEIPHPPDLSRLKAFVARGDQAVTYGPGTWHAPMVVIGRRRVDFVVTQFANGVPEDDCQEVLLGDNAVGVDLEVLGLNLNVVGSKL</sequence>
<evidence type="ECO:0000256" key="3">
    <source>
        <dbReference type="ARBA" id="ARBA00023239"/>
    </source>
</evidence>
<dbReference type="InterPro" id="IPR024060">
    <property type="entry name" value="Ureidoglycolate_lyase_dom_sf"/>
</dbReference>
<dbReference type="PANTHER" id="PTHR21221">
    <property type="entry name" value="UREIDOGLYCOLATE HYDROLASE"/>
    <property type="match status" value="1"/>
</dbReference>
<dbReference type="GO" id="GO:0000256">
    <property type="term" value="P:allantoin catabolic process"/>
    <property type="evidence" value="ECO:0007669"/>
    <property type="project" value="InterPro"/>
</dbReference>
<dbReference type="EMBL" id="AMGY01000009">
    <property type="protein sequence ID" value="EXJ77978.1"/>
    <property type="molecule type" value="Genomic_DNA"/>
</dbReference>
<proteinExistence type="predicted"/>
<gene>
    <name evidence="6" type="ORF">A1O3_09137</name>
</gene>
<evidence type="ECO:0000256" key="4">
    <source>
        <dbReference type="ARBA" id="ARBA00047684"/>
    </source>
</evidence>
<evidence type="ECO:0000256" key="2">
    <source>
        <dbReference type="ARBA" id="ARBA00022631"/>
    </source>
</evidence>
<dbReference type="HOGENOM" id="CLU_070848_0_0_1"/>
<dbReference type="RefSeq" id="XP_007737423.1">
    <property type="nucleotide sequence ID" value="XM_007739233.1"/>
</dbReference>
<comment type="caution">
    <text evidence="6">The sequence shown here is derived from an EMBL/GenBank/DDBJ whole genome shotgun (WGS) entry which is preliminary data.</text>
</comment>
<accession>W9XCQ7</accession>
<evidence type="ECO:0000313" key="6">
    <source>
        <dbReference type="EMBL" id="EXJ77978.1"/>
    </source>
</evidence>
<organism evidence="6 7">
    <name type="scientific">Capronia epimyces CBS 606.96</name>
    <dbReference type="NCBI Taxonomy" id="1182542"/>
    <lineage>
        <taxon>Eukaryota</taxon>
        <taxon>Fungi</taxon>
        <taxon>Dikarya</taxon>
        <taxon>Ascomycota</taxon>
        <taxon>Pezizomycotina</taxon>
        <taxon>Eurotiomycetes</taxon>
        <taxon>Chaetothyriomycetidae</taxon>
        <taxon>Chaetothyriales</taxon>
        <taxon>Herpotrichiellaceae</taxon>
        <taxon>Capronia</taxon>
    </lineage>
</organism>
<dbReference type="AlphaFoldDB" id="W9XCQ7"/>
<dbReference type="PANTHER" id="PTHR21221:SF1">
    <property type="entry name" value="UREIDOGLYCOLATE LYASE"/>
    <property type="match status" value="1"/>
</dbReference>
<reference evidence="6 7" key="1">
    <citation type="submission" date="2013-03" db="EMBL/GenBank/DDBJ databases">
        <title>The Genome Sequence of Capronia epimyces CBS 606.96.</title>
        <authorList>
            <consortium name="The Broad Institute Genomics Platform"/>
            <person name="Cuomo C."/>
            <person name="de Hoog S."/>
            <person name="Gorbushina A."/>
            <person name="Walker B."/>
            <person name="Young S.K."/>
            <person name="Zeng Q."/>
            <person name="Gargeya S."/>
            <person name="Fitzgerald M."/>
            <person name="Haas B."/>
            <person name="Abouelleil A."/>
            <person name="Allen A.W."/>
            <person name="Alvarado L."/>
            <person name="Arachchi H.M."/>
            <person name="Berlin A.M."/>
            <person name="Chapman S.B."/>
            <person name="Gainer-Dewar J."/>
            <person name="Goldberg J."/>
            <person name="Griggs A."/>
            <person name="Gujja S."/>
            <person name="Hansen M."/>
            <person name="Howarth C."/>
            <person name="Imamovic A."/>
            <person name="Ireland A."/>
            <person name="Larimer J."/>
            <person name="McCowan C."/>
            <person name="Murphy C."/>
            <person name="Pearson M."/>
            <person name="Poon T.W."/>
            <person name="Priest M."/>
            <person name="Roberts A."/>
            <person name="Saif S."/>
            <person name="Shea T."/>
            <person name="Sisk P."/>
            <person name="Sykes S."/>
            <person name="Wortman J."/>
            <person name="Nusbaum C."/>
            <person name="Birren B."/>
        </authorList>
    </citation>
    <scope>NUCLEOTIDE SEQUENCE [LARGE SCALE GENOMIC DNA]</scope>
    <source>
        <strain evidence="6 7">CBS 606.96</strain>
    </source>
</reference>
<evidence type="ECO:0000313" key="7">
    <source>
        <dbReference type="Proteomes" id="UP000019478"/>
    </source>
</evidence>
<name>W9XCQ7_9EURO</name>
<dbReference type="Gene3D" id="2.60.120.480">
    <property type="entry name" value="Ureidoglycolate hydrolase"/>
    <property type="match status" value="1"/>
</dbReference>